<dbReference type="InterPro" id="IPR057326">
    <property type="entry name" value="KR_dom"/>
</dbReference>
<comment type="caution">
    <text evidence="5">The sequence shown here is derived from an EMBL/GenBank/DDBJ whole genome shotgun (WGS) entry which is preliminary data.</text>
</comment>
<keyword evidence="6" id="KW-1185">Reference proteome</keyword>
<evidence type="ECO:0000256" key="1">
    <source>
        <dbReference type="ARBA" id="ARBA00006484"/>
    </source>
</evidence>
<comment type="similarity">
    <text evidence="1">Belongs to the short-chain dehydrogenases/reductases (SDR) family.</text>
</comment>
<dbReference type="Proteomes" id="UP000315783">
    <property type="component" value="Unassembled WGS sequence"/>
</dbReference>
<dbReference type="SUPFAM" id="SSF51735">
    <property type="entry name" value="NAD(P)-binding Rossmann-fold domains"/>
    <property type="match status" value="1"/>
</dbReference>
<evidence type="ECO:0000256" key="3">
    <source>
        <dbReference type="ARBA" id="ARBA00023002"/>
    </source>
</evidence>
<evidence type="ECO:0000256" key="2">
    <source>
        <dbReference type="ARBA" id="ARBA00022857"/>
    </source>
</evidence>
<dbReference type="Pfam" id="PF00106">
    <property type="entry name" value="adh_short"/>
    <property type="match status" value="1"/>
</dbReference>
<feature type="domain" description="Ketoreductase" evidence="4">
    <location>
        <begin position="108"/>
        <end position="282"/>
    </location>
</feature>
<organism evidence="5 6">
    <name type="scientific">Cordyceps javanica</name>
    <dbReference type="NCBI Taxonomy" id="43265"/>
    <lineage>
        <taxon>Eukaryota</taxon>
        <taxon>Fungi</taxon>
        <taxon>Dikarya</taxon>
        <taxon>Ascomycota</taxon>
        <taxon>Pezizomycotina</taxon>
        <taxon>Sordariomycetes</taxon>
        <taxon>Hypocreomycetidae</taxon>
        <taxon>Hypocreales</taxon>
        <taxon>Cordycipitaceae</taxon>
        <taxon>Cordyceps</taxon>
    </lineage>
</organism>
<accession>A0A545VH41</accession>
<protein>
    <submittedName>
        <fullName evidence="5">Short-chain dehydrogenase</fullName>
    </submittedName>
</protein>
<dbReference type="EMBL" id="SPUK01000001">
    <property type="protein sequence ID" value="TQW01006.1"/>
    <property type="molecule type" value="Genomic_DNA"/>
</dbReference>
<dbReference type="InterPro" id="IPR002347">
    <property type="entry name" value="SDR_fam"/>
</dbReference>
<dbReference type="OrthoDB" id="10253736at2759"/>
<dbReference type="SMART" id="SM00822">
    <property type="entry name" value="PKS_KR"/>
    <property type="match status" value="1"/>
</dbReference>
<evidence type="ECO:0000313" key="6">
    <source>
        <dbReference type="Proteomes" id="UP000315783"/>
    </source>
</evidence>
<dbReference type="PANTHER" id="PTHR24322">
    <property type="entry name" value="PKSB"/>
    <property type="match status" value="1"/>
</dbReference>
<dbReference type="PANTHER" id="PTHR24322:SF736">
    <property type="entry name" value="RETINOL DEHYDROGENASE 10"/>
    <property type="match status" value="1"/>
</dbReference>
<keyword evidence="3" id="KW-0560">Oxidoreductase</keyword>
<dbReference type="InterPro" id="IPR036291">
    <property type="entry name" value="NAD(P)-bd_dom_sf"/>
</dbReference>
<dbReference type="GO" id="GO:0016616">
    <property type="term" value="F:oxidoreductase activity, acting on the CH-OH group of donors, NAD or NADP as acceptor"/>
    <property type="evidence" value="ECO:0007669"/>
    <property type="project" value="TreeGrafter"/>
</dbReference>
<keyword evidence="2" id="KW-0521">NADP</keyword>
<proteinExistence type="inferred from homology"/>
<evidence type="ECO:0000259" key="4">
    <source>
        <dbReference type="SMART" id="SM00822"/>
    </source>
</evidence>
<evidence type="ECO:0000313" key="5">
    <source>
        <dbReference type="EMBL" id="TQW01006.1"/>
    </source>
</evidence>
<dbReference type="Gene3D" id="3.40.50.720">
    <property type="entry name" value="NAD(P)-binding Rossmann-like Domain"/>
    <property type="match status" value="1"/>
</dbReference>
<dbReference type="AlphaFoldDB" id="A0A545VH41"/>
<dbReference type="PRINTS" id="PR00081">
    <property type="entry name" value="GDHRDH"/>
</dbReference>
<reference evidence="5 6" key="1">
    <citation type="journal article" date="2019" name="Appl. Microbiol. Biotechnol.">
        <title>Genome sequence of Isaria javanica and comparative genome analysis insights into family S53 peptidase evolution in fungal entomopathogens.</title>
        <authorList>
            <person name="Lin R."/>
            <person name="Zhang X."/>
            <person name="Xin B."/>
            <person name="Zou M."/>
            <person name="Gao Y."/>
            <person name="Qin F."/>
            <person name="Hu Q."/>
            <person name="Xie B."/>
            <person name="Cheng X."/>
        </authorList>
    </citation>
    <scope>NUCLEOTIDE SEQUENCE [LARGE SCALE GENOMIC DNA]</scope>
    <source>
        <strain evidence="5 6">IJ1G</strain>
    </source>
</reference>
<dbReference type="STRING" id="43265.A0A545VH41"/>
<name>A0A545VH41_9HYPO</name>
<sequence>MFTNREGFNIDAVAGTLSRVVNHRTALPVALGLSLEPLLSRWAPALLQTLLQSETAARLLRFAAGHAGLRRPAWAVALATSAYALSSWLTHKSSNNWVEDPTWDFDREIVLVTGGSSGIGAAVAQEFLRRNPRTAVVVVDVGALKWEAPAGTRVHFYECDLTDAAAVKDMADRVRAEVGHPTVLFNNAGVARGSPILLAPPEDFELVIKTNLLAQYYVTQQFLGDMVRRDHGHIVYSGSLSSVIAGPSIGPYSSTKAGLTGMHDALQLELKFMYDAPRVRQTLGIFGFIRTPMVGAAAKGGSFAVPFLEVETVADAIVDSVYSTYSRTIYKPGAAGFSAGLRGAPTWMLTNFRFGFGAGLAKLRMPAFGERIRKITQR</sequence>
<gene>
    <name evidence="5" type="ORF">IF1G_00937</name>
</gene>
<dbReference type="PROSITE" id="PS00061">
    <property type="entry name" value="ADH_SHORT"/>
    <property type="match status" value="1"/>
</dbReference>
<dbReference type="InterPro" id="IPR020904">
    <property type="entry name" value="Sc_DH/Rdtase_CS"/>
</dbReference>